<proteinExistence type="predicted"/>
<name>E4X0C9_OIKDI</name>
<reference evidence="2" key="1">
    <citation type="journal article" date="2010" name="Science">
        <title>Plasticity of animal genome architecture unmasked by rapid evolution of a pelagic tunicate.</title>
        <authorList>
            <person name="Denoeud F."/>
            <person name="Henriet S."/>
            <person name="Mungpakdee S."/>
            <person name="Aury J.M."/>
            <person name="Da Silva C."/>
            <person name="Brinkmann H."/>
            <person name="Mikhaleva J."/>
            <person name="Olsen L.C."/>
            <person name="Jubin C."/>
            <person name="Canestro C."/>
            <person name="Bouquet J.M."/>
            <person name="Danks G."/>
            <person name="Poulain J."/>
            <person name="Campsteijn C."/>
            <person name="Adamski M."/>
            <person name="Cross I."/>
            <person name="Yadetie F."/>
            <person name="Muffato M."/>
            <person name="Louis A."/>
            <person name="Butcher S."/>
            <person name="Tsagkogeorga G."/>
            <person name="Konrad A."/>
            <person name="Singh S."/>
            <person name="Jensen M.F."/>
            <person name="Cong E.H."/>
            <person name="Eikeseth-Otteraa H."/>
            <person name="Noel B."/>
            <person name="Anthouard V."/>
            <person name="Porcel B.M."/>
            <person name="Kachouri-Lafond R."/>
            <person name="Nishino A."/>
            <person name="Ugolini M."/>
            <person name="Chourrout P."/>
            <person name="Nishida H."/>
            <person name="Aasland R."/>
            <person name="Huzurbazar S."/>
            <person name="Westhof E."/>
            <person name="Delsuc F."/>
            <person name="Lehrach H."/>
            <person name="Reinhardt R."/>
            <person name="Weissenbach J."/>
            <person name="Roy S.W."/>
            <person name="Artiguenave F."/>
            <person name="Postlethwait J.H."/>
            <person name="Manak J.R."/>
            <person name="Thompson E.M."/>
            <person name="Jaillon O."/>
            <person name="Du Pasquier L."/>
            <person name="Boudinot P."/>
            <person name="Liberles D.A."/>
            <person name="Volff J.N."/>
            <person name="Philippe H."/>
            <person name="Lenhard B."/>
            <person name="Roest Crollius H."/>
            <person name="Wincker P."/>
            <person name="Chourrout D."/>
        </authorList>
    </citation>
    <scope>NUCLEOTIDE SEQUENCE [LARGE SCALE GENOMIC DNA]</scope>
</reference>
<organism evidence="2">
    <name type="scientific">Oikopleura dioica</name>
    <name type="common">Tunicate</name>
    <dbReference type="NCBI Taxonomy" id="34765"/>
    <lineage>
        <taxon>Eukaryota</taxon>
        <taxon>Metazoa</taxon>
        <taxon>Chordata</taxon>
        <taxon>Tunicata</taxon>
        <taxon>Appendicularia</taxon>
        <taxon>Copelata</taxon>
        <taxon>Oikopleuridae</taxon>
        <taxon>Oikopleura</taxon>
    </lineage>
</organism>
<dbReference type="PROSITE" id="PS50234">
    <property type="entry name" value="VWFA"/>
    <property type="match status" value="1"/>
</dbReference>
<dbReference type="InterPro" id="IPR036465">
    <property type="entry name" value="vWFA_dom_sf"/>
</dbReference>
<keyword evidence="4" id="KW-1185">Reference proteome</keyword>
<sequence length="345" mass="37867">MPRKQEICVTSPEVAMHGEINIHARVAVVTKAKLDDIRIGGECLCGPAPKPPTPKPPTPVPDVYDPVALDLVILVDGSDSFNSTVKESGIDSTQFEESMDWAGQLVNDVGARTNLATATVVQFSGFKNQDKKYVPGSRGVLLVDEGVTLRQYNFEHGPAVVSQDASLVGKLRSADPLDGNSQLFLALQDLALDSFKEELDAALPASASPHRKRVLVIVTDEEWDGQELAKHSELSSSIGDVVDSGAPVGRMSKIQDHSVDMNQYAQFLPMLEKFVSPFYDQVHPCIVRRNHLADLEKDFISKHVAKPAKEAYHKIYEEKFTSGMKDAKKSILKNIDVLIKPVLRD</sequence>
<gene>
    <name evidence="2" type="ORF">GSOID_T00015161001</name>
    <name evidence="3" type="ORF">GSOID_T00024045001</name>
</gene>
<dbReference type="OrthoDB" id="10380397at2759"/>
<dbReference type="SUPFAM" id="SSF53300">
    <property type="entry name" value="vWA-like"/>
    <property type="match status" value="1"/>
</dbReference>
<evidence type="ECO:0000313" key="2">
    <source>
        <dbReference type="EMBL" id="CBY23228.1"/>
    </source>
</evidence>
<protein>
    <recommendedName>
        <fullName evidence="1">VWFA domain-containing protein</fullName>
    </recommendedName>
</protein>
<dbReference type="EMBL" id="FN653020">
    <property type="protein sequence ID" value="CBY23228.1"/>
    <property type="molecule type" value="Genomic_DNA"/>
</dbReference>
<dbReference type="EMBL" id="FN656753">
    <property type="protein sequence ID" value="CBY41946.1"/>
    <property type="molecule type" value="Genomic_DNA"/>
</dbReference>
<dbReference type="AlphaFoldDB" id="E4X0C9"/>
<accession>E4X0C9</accession>
<dbReference type="Proteomes" id="UP000001307">
    <property type="component" value="Unassembled WGS sequence"/>
</dbReference>
<dbReference type="InterPro" id="IPR002035">
    <property type="entry name" value="VWF_A"/>
</dbReference>
<dbReference type="Gene3D" id="3.40.50.410">
    <property type="entry name" value="von Willebrand factor, type A domain"/>
    <property type="match status" value="1"/>
</dbReference>
<dbReference type="InParanoid" id="E4X0C9"/>
<evidence type="ECO:0000313" key="3">
    <source>
        <dbReference type="EMBL" id="CBY41946.1"/>
    </source>
</evidence>
<dbReference type="Proteomes" id="UP000011014">
    <property type="component" value="Unassembled WGS sequence"/>
</dbReference>
<evidence type="ECO:0000259" key="1">
    <source>
        <dbReference type="PROSITE" id="PS50234"/>
    </source>
</evidence>
<feature type="domain" description="VWFA" evidence="1">
    <location>
        <begin position="70"/>
        <end position="304"/>
    </location>
</feature>
<evidence type="ECO:0000313" key="4">
    <source>
        <dbReference type="Proteomes" id="UP000001307"/>
    </source>
</evidence>